<sequence>MSITTVGVKLDDETRQRLKTVADGLDRTPHWIIKTALAEWLDREEAALKERHEDEVRWARYQESGQAIPQARVMQWLDALATGRNEACPK</sequence>
<dbReference type="Gene3D" id="1.10.1220.10">
    <property type="entry name" value="Met repressor-like"/>
    <property type="match status" value="1"/>
</dbReference>
<protein>
    <submittedName>
        <fullName evidence="2">Toxin-antitoxin system</fullName>
    </submittedName>
</protein>
<dbReference type="GO" id="GO:0006355">
    <property type="term" value="P:regulation of DNA-templated transcription"/>
    <property type="evidence" value="ECO:0007669"/>
    <property type="project" value="InterPro"/>
</dbReference>
<evidence type="ECO:0000313" key="2">
    <source>
        <dbReference type="EMBL" id="TCJ12277.1"/>
    </source>
</evidence>
<dbReference type="Proteomes" id="UP000295443">
    <property type="component" value="Unassembled WGS sequence"/>
</dbReference>
<gene>
    <name evidence="2" type="ORF">EZJ19_13140</name>
</gene>
<evidence type="ECO:0000313" key="3">
    <source>
        <dbReference type="Proteomes" id="UP000295443"/>
    </source>
</evidence>
<accession>A0A4R1B6G8</accession>
<name>A0A4R1B6G8_9PROT</name>
<keyword evidence="3" id="KW-1185">Reference proteome</keyword>
<evidence type="ECO:0000259" key="1">
    <source>
        <dbReference type="Pfam" id="PF21775"/>
    </source>
</evidence>
<dbReference type="RefSeq" id="WP_131448302.1">
    <property type="nucleotide sequence ID" value="NZ_SJZB01000045.1"/>
</dbReference>
<dbReference type="InterPro" id="IPR013321">
    <property type="entry name" value="Arc_rbn_hlx_hlx"/>
</dbReference>
<comment type="caution">
    <text evidence="2">The sequence shown here is derived from an EMBL/GenBank/DDBJ whole genome shotgun (WGS) entry which is preliminary data.</text>
</comment>
<organism evidence="2 3">
    <name type="scientific">Parasulfuritortus cantonensis</name>
    <dbReference type="NCBI Taxonomy" id="2528202"/>
    <lineage>
        <taxon>Bacteria</taxon>
        <taxon>Pseudomonadati</taxon>
        <taxon>Pseudomonadota</taxon>
        <taxon>Betaproteobacteria</taxon>
        <taxon>Nitrosomonadales</taxon>
        <taxon>Thiobacillaceae</taxon>
        <taxon>Parasulfuritortus</taxon>
    </lineage>
</organism>
<proteinExistence type="predicted"/>
<dbReference type="OrthoDB" id="5298181at2"/>
<dbReference type="SUPFAM" id="SSF47598">
    <property type="entry name" value="Ribbon-helix-helix"/>
    <property type="match status" value="1"/>
</dbReference>
<dbReference type="EMBL" id="SJZB01000045">
    <property type="protein sequence ID" value="TCJ12277.1"/>
    <property type="molecule type" value="Genomic_DNA"/>
</dbReference>
<dbReference type="InterPro" id="IPR010985">
    <property type="entry name" value="Ribbon_hlx_hlx"/>
</dbReference>
<dbReference type="CDD" id="cd22233">
    <property type="entry name" value="RHH_CopAso-like"/>
    <property type="match status" value="1"/>
</dbReference>
<feature type="domain" description="PutA RHH" evidence="1">
    <location>
        <begin position="11"/>
        <end position="43"/>
    </location>
</feature>
<dbReference type="Pfam" id="PF21775">
    <property type="entry name" value="PutA_1st"/>
    <property type="match status" value="1"/>
</dbReference>
<dbReference type="AlphaFoldDB" id="A0A4R1B6G8"/>
<dbReference type="InterPro" id="IPR048798">
    <property type="entry name" value="PutA_RHH"/>
</dbReference>
<reference evidence="2 3" key="1">
    <citation type="submission" date="2019-03" db="EMBL/GenBank/DDBJ databases">
        <title>Genome sequence of Thiobacillaceae bacterium LSR1, a sulfur-oxidizing bacterium isolated from freshwater sediment.</title>
        <authorList>
            <person name="Li S."/>
        </authorList>
    </citation>
    <scope>NUCLEOTIDE SEQUENCE [LARGE SCALE GENOMIC DNA]</scope>
    <source>
        <strain evidence="2 3">LSR1</strain>
    </source>
</reference>